<dbReference type="AlphaFoldDB" id="A0A098EKC7"/>
<protein>
    <recommendedName>
        <fullName evidence="3">Cysteine-rich protein YhjQ</fullName>
    </recommendedName>
</protein>
<dbReference type="PANTHER" id="PTHR37310:SF1">
    <property type="entry name" value="CYTOPLASMIC PROTEIN"/>
    <property type="match status" value="1"/>
</dbReference>
<dbReference type="RefSeq" id="WP_052651609.1">
    <property type="nucleotide sequence ID" value="NZ_CCXS01000001.1"/>
</dbReference>
<dbReference type="STRING" id="1499687.BN1080_01718"/>
<dbReference type="CDD" id="cd08026">
    <property type="entry name" value="DUF326"/>
    <property type="match status" value="1"/>
</dbReference>
<dbReference type="PANTHER" id="PTHR37310">
    <property type="entry name" value="CYTOPLASMIC PROTEIN-RELATED"/>
    <property type="match status" value="1"/>
</dbReference>
<reference evidence="1 2" key="1">
    <citation type="submission" date="2014-09" db="EMBL/GenBank/DDBJ databases">
        <authorList>
            <person name="Urmite Genomes Urmite Genomes"/>
        </authorList>
    </citation>
    <scope>NUCLEOTIDE SEQUENCE [LARGE SCALE GENOMIC DNA]</scope>
    <source>
        <strain evidence="1 2">ES2</strain>
    </source>
</reference>
<proteinExistence type="predicted"/>
<evidence type="ECO:0008006" key="3">
    <source>
        <dbReference type="Google" id="ProtNLM"/>
    </source>
</evidence>
<sequence length="110" mass="12273">MAHEQHQELIQALHDCAAECNHCFDACLQEDNVKMLADCIRLDRECADICAFLEHAITRNSPFVAELAAVCAKICEACGNECDKHADMHEHCKRCAEACHRCAEACRNIA</sequence>
<organism evidence="1 2">
    <name type="scientific">Planococcus massiliensis</name>
    <dbReference type="NCBI Taxonomy" id="1499687"/>
    <lineage>
        <taxon>Bacteria</taxon>
        <taxon>Bacillati</taxon>
        <taxon>Bacillota</taxon>
        <taxon>Bacilli</taxon>
        <taxon>Bacillales</taxon>
        <taxon>Caryophanaceae</taxon>
        <taxon>Planococcus</taxon>
    </lineage>
</organism>
<dbReference type="Proteomes" id="UP000043699">
    <property type="component" value="Unassembled WGS sequence"/>
</dbReference>
<evidence type="ECO:0000313" key="1">
    <source>
        <dbReference type="EMBL" id="CEG22783.1"/>
    </source>
</evidence>
<dbReference type="InterPro" id="IPR044543">
    <property type="entry name" value="YHJQ-like"/>
</dbReference>
<name>A0A098EKC7_9BACL</name>
<dbReference type="Gene3D" id="1.20.1270.360">
    <property type="match status" value="1"/>
</dbReference>
<dbReference type="EMBL" id="CCXS01000001">
    <property type="protein sequence ID" value="CEG22783.1"/>
    <property type="molecule type" value="Genomic_DNA"/>
</dbReference>
<evidence type="ECO:0000313" key="2">
    <source>
        <dbReference type="Proteomes" id="UP000043699"/>
    </source>
</evidence>
<dbReference type="Pfam" id="PF03860">
    <property type="entry name" value="Csp"/>
    <property type="match status" value="1"/>
</dbReference>
<gene>
    <name evidence="1" type="ORF">BN1080_01718</name>
</gene>
<keyword evidence="2" id="KW-1185">Reference proteome</keyword>
<dbReference type="OrthoDB" id="5396211at2"/>
<accession>A0A098EKC7</accession>
<dbReference type="InterPro" id="IPR005560">
    <property type="entry name" value="Csp_YhjQ"/>
</dbReference>